<name>A0A540KHA2_MALBA</name>
<dbReference type="PANTHER" id="PTHR11439">
    <property type="entry name" value="GAG-POL-RELATED RETROTRANSPOSON"/>
    <property type="match status" value="1"/>
</dbReference>
<organism evidence="1 2">
    <name type="scientific">Malus baccata</name>
    <name type="common">Siberian crab apple</name>
    <name type="synonym">Pyrus baccata</name>
    <dbReference type="NCBI Taxonomy" id="106549"/>
    <lineage>
        <taxon>Eukaryota</taxon>
        <taxon>Viridiplantae</taxon>
        <taxon>Streptophyta</taxon>
        <taxon>Embryophyta</taxon>
        <taxon>Tracheophyta</taxon>
        <taxon>Spermatophyta</taxon>
        <taxon>Magnoliopsida</taxon>
        <taxon>eudicotyledons</taxon>
        <taxon>Gunneridae</taxon>
        <taxon>Pentapetalae</taxon>
        <taxon>rosids</taxon>
        <taxon>fabids</taxon>
        <taxon>Rosales</taxon>
        <taxon>Rosaceae</taxon>
        <taxon>Amygdaloideae</taxon>
        <taxon>Maleae</taxon>
        <taxon>Malus</taxon>
    </lineage>
</organism>
<evidence type="ECO:0008006" key="3">
    <source>
        <dbReference type="Google" id="ProtNLM"/>
    </source>
</evidence>
<comment type="caution">
    <text evidence="1">The sequence shown here is derived from an EMBL/GenBank/DDBJ whole genome shotgun (WGS) entry which is preliminary data.</text>
</comment>
<dbReference type="Proteomes" id="UP000315295">
    <property type="component" value="Unassembled WGS sequence"/>
</dbReference>
<sequence>MVAYSDSDLAGCVDERKSTSGYVFLLADGAISWKSSKQKVIASSTMEAEFIGCYTATKQAIWLRNFIMGLKIVDSIERPITIFCDNKAAVFFSRNNKRSIACRLMDIKYLRVRDEVRKGLINIVHIGTDVMIVDPMTKGLPVGVFKKHVHNMGMREDFDSVDEWE</sequence>
<dbReference type="PANTHER" id="PTHR11439:SF467">
    <property type="entry name" value="INTEGRASE CATALYTIC DOMAIN-CONTAINING PROTEIN"/>
    <property type="match status" value="1"/>
</dbReference>
<protein>
    <recommendedName>
        <fullName evidence="3">Reverse transcriptase Ty1/copia-type domain-containing protein</fullName>
    </recommendedName>
</protein>
<proteinExistence type="predicted"/>
<keyword evidence="2" id="KW-1185">Reference proteome</keyword>
<evidence type="ECO:0000313" key="1">
    <source>
        <dbReference type="EMBL" id="TQD73608.1"/>
    </source>
</evidence>
<dbReference type="STRING" id="106549.A0A540KHA2"/>
<accession>A0A540KHA2</accession>
<gene>
    <name evidence="1" type="ORF">C1H46_040861</name>
</gene>
<dbReference type="EMBL" id="VIEB01001272">
    <property type="protein sequence ID" value="TQD73608.1"/>
    <property type="molecule type" value="Genomic_DNA"/>
</dbReference>
<evidence type="ECO:0000313" key="2">
    <source>
        <dbReference type="Proteomes" id="UP000315295"/>
    </source>
</evidence>
<reference evidence="1 2" key="1">
    <citation type="journal article" date="2019" name="G3 (Bethesda)">
        <title>Sequencing of a Wild Apple (Malus baccata) Genome Unravels the Differences Between Cultivated and Wild Apple Species Regarding Disease Resistance and Cold Tolerance.</title>
        <authorList>
            <person name="Chen X."/>
        </authorList>
    </citation>
    <scope>NUCLEOTIDE SEQUENCE [LARGE SCALE GENOMIC DNA]</scope>
    <source>
        <strain evidence="2">cv. Shandingzi</strain>
        <tissue evidence="1">Leaves</tissue>
    </source>
</reference>
<dbReference type="AlphaFoldDB" id="A0A540KHA2"/>
<dbReference type="CDD" id="cd09272">
    <property type="entry name" value="RNase_HI_RT_Ty1"/>
    <property type="match status" value="1"/>
</dbReference>